<evidence type="ECO:0000256" key="5">
    <source>
        <dbReference type="ARBA" id="ARBA00023242"/>
    </source>
</evidence>
<dbReference type="Proteomes" id="UP000653454">
    <property type="component" value="Unassembled WGS sequence"/>
</dbReference>
<sequence>MWHDVGRRCMSHKQRATLKTHAAGMAQHSGHKGPTAAPKATVKRGNSTTTNYLNRKQGMSTSGLMMRKHYMARQERRKRGAAPATRPKPAAKPQAKAASRARAPRSPSAQSSSSSHSSDDEDCAAPSCLRPTGKVDWVQCDGGCEQWFHMHCVGLSRAALREDDDYVCGACAQRSKQQD</sequence>
<keyword evidence="2" id="KW-0479">Metal-binding</keyword>
<dbReference type="PANTHER" id="PTHR15464:SF1">
    <property type="entry name" value="TRANSCRIPTION FACTOR 19"/>
    <property type="match status" value="1"/>
</dbReference>
<feature type="compositionally biased region" description="Basic residues" evidence="6">
    <location>
        <begin position="9"/>
        <end position="18"/>
    </location>
</feature>
<dbReference type="SUPFAM" id="SSF57903">
    <property type="entry name" value="FYVE/PHD zinc finger"/>
    <property type="match status" value="1"/>
</dbReference>
<evidence type="ECO:0000256" key="6">
    <source>
        <dbReference type="SAM" id="MobiDB-lite"/>
    </source>
</evidence>
<dbReference type="CDD" id="cd15610">
    <property type="entry name" value="PHD3_KDM5A_like"/>
    <property type="match status" value="1"/>
</dbReference>
<dbReference type="Gene3D" id="3.30.40.10">
    <property type="entry name" value="Zinc/RING finger domain, C3HC4 (zinc finger)"/>
    <property type="match status" value="1"/>
</dbReference>
<comment type="subcellular location">
    <subcellularLocation>
        <location evidence="1">Nucleus</location>
    </subcellularLocation>
</comment>
<dbReference type="Pfam" id="PF00628">
    <property type="entry name" value="PHD"/>
    <property type="match status" value="1"/>
</dbReference>
<gene>
    <name evidence="8" type="ORF">PLXY2_LOCUS4174</name>
</gene>
<dbReference type="InterPro" id="IPR019787">
    <property type="entry name" value="Znf_PHD-finger"/>
</dbReference>
<accession>A0A8S4E1W8</accession>
<dbReference type="FunFam" id="3.30.40.10:FF:000023">
    <property type="entry name" value="Lysine (K)-specific demethylase 5A"/>
    <property type="match status" value="1"/>
</dbReference>
<dbReference type="GO" id="GO:0032453">
    <property type="term" value="F:histone H3K4 demethylase activity"/>
    <property type="evidence" value="ECO:0007669"/>
    <property type="project" value="UniProtKB-ARBA"/>
</dbReference>
<organism evidence="8 9">
    <name type="scientific">Plutella xylostella</name>
    <name type="common">Diamondback moth</name>
    <name type="synonym">Plutella maculipennis</name>
    <dbReference type="NCBI Taxonomy" id="51655"/>
    <lineage>
        <taxon>Eukaryota</taxon>
        <taxon>Metazoa</taxon>
        <taxon>Ecdysozoa</taxon>
        <taxon>Arthropoda</taxon>
        <taxon>Hexapoda</taxon>
        <taxon>Insecta</taxon>
        <taxon>Pterygota</taxon>
        <taxon>Neoptera</taxon>
        <taxon>Endopterygota</taxon>
        <taxon>Lepidoptera</taxon>
        <taxon>Glossata</taxon>
        <taxon>Ditrysia</taxon>
        <taxon>Yponomeutoidea</taxon>
        <taxon>Plutellidae</taxon>
        <taxon>Plutella</taxon>
    </lineage>
</organism>
<dbReference type="GO" id="GO:0010468">
    <property type="term" value="P:regulation of gene expression"/>
    <property type="evidence" value="ECO:0007669"/>
    <property type="project" value="InterPro"/>
</dbReference>
<evidence type="ECO:0000256" key="4">
    <source>
        <dbReference type="ARBA" id="ARBA00022833"/>
    </source>
</evidence>
<keyword evidence="4" id="KW-0862">Zinc</keyword>
<feature type="compositionally biased region" description="Polar residues" evidence="6">
    <location>
        <begin position="44"/>
        <end position="63"/>
    </location>
</feature>
<dbReference type="GO" id="GO:0005654">
    <property type="term" value="C:nucleoplasm"/>
    <property type="evidence" value="ECO:0007669"/>
    <property type="project" value="UniProtKB-ARBA"/>
</dbReference>
<comment type="caution">
    <text evidence="8">The sequence shown here is derived from an EMBL/GenBank/DDBJ whole genome shotgun (WGS) entry which is preliminary data.</text>
</comment>
<proteinExistence type="predicted"/>
<keyword evidence="5" id="KW-0539">Nucleus</keyword>
<dbReference type="InterPro" id="IPR042803">
    <property type="entry name" value="TCF19"/>
</dbReference>
<evidence type="ECO:0000313" key="9">
    <source>
        <dbReference type="Proteomes" id="UP000653454"/>
    </source>
</evidence>
<evidence type="ECO:0000259" key="7">
    <source>
        <dbReference type="SMART" id="SM00249"/>
    </source>
</evidence>
<dbReference type="AlphaFoldDB" id="A0A8S4E1W8"/>
<dbReference type="InterPro" id="IPR011011">
    <property type="entry name" value="Znf_FYVE_PHD"/>
</dbReference>
<dbReference type="GO" id="GO:0008270">
    <property type="term" value="F:zinc ion binding"/>
    <property type="evidence" value="ECO:0007669"/>
    <property type="project" value="UniProtKB-KW"/>
</dbReference>
<evidence type="ECO:0000256" key="3">
    <source>
        <dbReference type="ARBA" id="ARBA00022771"/>
    </source>
</evidence>
<feature type="domain" description="Zinc finger PHD-type" evidence="7">
    <location>
        <begin position="122"/>
        <end position="172"/>
    </location>
</feature>
<keyword evidence="9" id="KW-1185">Reference proteome</keyword>
<name>A0A8S4E1W8_PLUXY</name>
<dbReference type="InterPro" id="IPR013083">
    <property type="entry name" value="Znf_RING/FYVE/PHD"/>
</dbReference>
<feature type="compositionally biased region" description="Low complexity" evidence="6">
    <location>
        <begin position="81"/>
        <end position="116"/>
    </location>
</feature>
<dbReference type="SMART" id="SM00249">
    <property type="entry name" value="PHD"/>
    <property type="match status" value="1"/>
</dbReference>
<keyword evidence="3" id="KW-0863">Zinc-finger</keyword>
<dbReference type="EMBL" id="CAJHNJ030000011">
    <property type="protein sequence ID" value="CAG9109517.1"/>
    <property type="molecule type" value="Genomic_DNA"/>
</dbReference>
<evidence type="ECO:0000256" key="2">
    <source>
        <dbReference type="ARBA" id="ARBA00022723"/>
    </source>
</evidence>
<protein>
    <submittedName>
        <fullName evidence="8">(diamondback moth) hypothetical protein</fullName>
    </submittedName>
</protein>
<dbReference type="InterPro" id="IPR001965">
    <property type="entry name" value="Znf_PHD"/>
</dbReference>
<feature type="compositionally biased region" description="Basic residues" evidence="6">
    <location>
        <begin position="66"/>
        <end position="80"/>
    </location>
</feature>
<dbReference type="PANTHER" id="PTHR15464">
    <property type="entry name" value="TRANSCRIPTION FACTOR 19"/>
    <property type="match status" value="1"/>
</dbReference>
<feature type="region of interest" description="Disordered" evidence="6">
    <location>
        <begin position="1"/>
        <end position="125"/>
    </location>
</feature>
<evidence type="ECO:0000313" key="8">
    <source>
        <dbReference type="EMBL" id="CAG9109517.1"/>
    </source>
</evidence>
<evidence type="ECO:0000256" key="1">
    <source>
        <dbReference type="ARBA" id="ARBA00004123"/>
    </source>
</evidence>
<reference evidence="8" key="1">
    <citation type="submission" date="2020-11" db="EMBL/GenBank/DDBJ databases">
        <authorList>
            <person name="Whiteford S."/>
        </authorList>
    </citation>
    <scope>NUCLEOTIDE SEQUENCE</scope>
</reference>